<feature type="transmembrane region" description="Helical" evidence="8">
    <location>
        <begin position="74"/>
        <end position="94"/>
    </location>
</feature>
<dbReference type="OrthoDB" id="3406002at2"/>
<evidence type="ECO:0000256" key="6">
    <source>
        <dbReference type="ARBA" id="ARBA00023136"/>
    </source>
</evidence>
<evidence type="ECO:0000313" key="9">
    <source>
        <dbReference type="EMBL" id="PIB78215.1"/>
    </source>
</evidence>
<keyword evidence="5 8" id="KW-1133">Transmembrane helix</keyword>
<keyword evidence="3" id="KW-1003">Cell membrane</keyword>
<evidence type="ECO:0000256" key="1">
    <source>
        <dbReference type="ARBA" id="ARBA00004236"/>
    </source>
</evidence>
<evidence type="ECO:0000313" key="10">
    <source>
        <dbReference type="Proteomes" id="UP000230971"/>
    </source>
</evidence>
<evidence type="ECO:0000256" key="8">
    <source>
        <dbReference type="SAM" id="Phobius"/>
    </source>
</evidence>
<evidence type="ECO:0008006" key="11">
    <source>
        <dbReference type="Google" id="ProtNLM"/>
    </source>
</evidence>
<keyword evidence="6 8" id="KW-0472">Membrane</keyword>
<dbReference type="InterPro" id="IPR038468">
    <property type="entry name" value="MmpS_C"/>
</dbReference>
<dbReference type="Proteomes" id="UP000230971">
    <property type="component" value="Unassembled WGS sequence"/>
</dbReference>
<protein>
    <recommendedName>
        <fullName evidence="11">MmpS family membrane protein</fullName>
    </recommendedName>
</protein>
<organism evidence="9 10">
    <name type="scientific">Mycobacterium celatum</name>
    <dbReference type="NCBI Taxonomy" id="28045"/>
    <lineage>
        <taxon>Bacteria</taxon>
        <taxon>Bacillati</taxon>
        <taxon>Actinomycetota</taxon>
        <taxon>Actinomycetes</taxon>
        <taxon>Mycobacteriales</taxon>
        <taxon>Mycobacteriaceae</taxon>
        <taxon>Mycobacterium</taxon>
    </lineage>
</organism>
<dbReference type="AlphaFoldDB" id="A0A2G5PIS6"/>
<comment type="caution">
    <text evidence="9">The sequence shown here is derived from an EMBL/GenBank/DDBJ whole genome shotgun (WGS) entry which is preliminary data.</text>
</comment>
<feature type="compositionally biased region" description="Pro residues" evidence="7">
    <location>
        <begin position="35"/>
        <end position="65"/>
    </location>
</feature>
<dbReference type="EMBL" id="PDKV01000018">
    <property type="protein sequence ID" value="PIB78215.1"/>
    <property type="molecule type" value="Genomic_DNA"/>
</dbReference>
<name>A0A2G5PIS6_MYCCE</name>
<evidence type="ECO:0000256" key="5">
    <source>
        <dbReference type="ARBA" id="ARBA00022989"/>
    </source>
</evidence>
<feature type="region of interest" description="Disordered" evidence="7">
    <location>
        <begin position="1"/>
        <end position="67"/>
    </location>
</feature>
<dbReference type="Pfam" id="PF05423">
    <property type="entry name" value="Mycobact_memb"/>
    <property type="match status" value="1"/>
</dbReference>
<evidence type="ECO:0000256" key="4">
    <source>
        <dbReference type="ARBA" id="ARBA00022692"/>
    </source>
</evidence>
<dbReference type="Gene3D" id="2.60.40.2880">
    <property type="entry name" value="MmpS1-5, C-terminal soluble domain"/>
    <property type="match status" value="1"/>
</dbReference>
<evidence type="ECO:0000256" key="2">
    <source>
        <dbReference type="ARBA" id="ARBA00007531"/>
    </source>
</evidence>
<comment type="subcellular location">
    <subcellularLocation>
        <location evidence="1">Cell membrane</location>
    </subcellularLocation>
</comment>
<keyword evidence="4 8" id="KW-0812">Transmembrane</keyword>
<sequence length="198" mass="20822">MAIDGHGSARRMTVAHDNDGGYSPASPGQSGPQAAYPPYPPQYGPGQFAPPPGHVPVPPYPAPPPRPRRRRWPWVAGAMLAVAVVLLALGGYAVTRGGPNSEPQTISVTYEVTGSPGSVQIRYHDSEGHLSRPQTVSPPWQAQVLVREGSKQLVSVSGERADSSDEPLTCRITADGKSIDRKQSAGGFVFCGGYVGAD</sequence>
<dbReference type="GO" id="GO:0005886">
    <property type="term" value="C:plasma membrane"/>
    <property type="evidence" value="ECO:0007669"/>
    <property type="project" value="UniProtKB-SubCell"/>
</dbReference>
<proteinExistence type="inferred from homology"/>
<reference evidence="9 10" key="1">
    <citation type="journal article" date="2017" name="Infect. Genet. Evol.">
        <title>The new phylogeny of the genus Mycobacterium: The old and the news.</title>
        <authorList>
            <person name="Tortoli E."/>
            <person name="Fedrizzi T."/>
            <person name="Meehan C.J."/>
            <person name="Trovato A."/>
            <person name="Grottola A."/>
            <person name="Giacobazzi E."/>
            <person name="Serpini G.F."/>
            <person name="Tagliazucchi S."/>
            <person name="Fabio A."/>
            <person name="Bettua C."/>
            <person name="Bertorelli R."/>
            <person name="Frascaro F."/>
            <person name="De Sanctis V."/>
            <person name="Pecorari M."/>
            <person name="Jousson O."/>
            <person name="Segata N."/>
            <person name="Cirillo D.M."/>
        </authorList>
    </citation>
    <scope>NUCLEOTIDE SEQUENCE [LARGE SCALE GENOMIC DNA]</scope>
    <source>
        <strain evidence="9 10">NCTC 12882</strain>
    </source>
</reference>
<evidence type="ECO:0000256" key="3">
    <source>
        <dbReference type="ARBA" id="ARBA00022475"/>
    </source>
</evidence>
<accession>A0A2G5PIS6</accession>
<dbReference type="InterPro" id="IPR008693">
    <property type="entry name" value="MmpS"/>
</dbReference>
<evidence type="ECO:0000256" key="7">
    <source>
        <dbReference type="SAM" id="MobiDB-lite"/>
    </source>
</evidence>
<comment type="similarity">
    <text evidence="2">Belongs to the MmpS family.</text>
</comment>
<gene>
    <name evidence="9" type="ORF">CQY23_15060</name>
</gene>